<accession>A0ACC3TVJ3</accession>
<evidence type="ECO:0000313" key="1">
    <source>
        <dbReference type="EMBL" id="KAK9324188.1"/>
    </source>
</evidence>
<sequence>MGICLLFIYLLGFFFVDFKIHNGVGTVTVIAIVIVSTLLTLPLLGGFLWLSDYKSLLILQVFVLWMILCSARSQFTALLCLTWRNIIKQGQIWSSFSHRLTAADIGPGRLHASDECRVGSPRWGIPRPISVIGEAEIRICVVRCGLADGSLWL</sequence>
<dbReference type="EMBL" id="MU970053">
    <property type="protein sequence ID" value="KAK9324188.1"/>
    <property type="molecule type" value="Genomic_DNA"/>
</dbReference>
<reference evidence="2" key="1">
    <citation type="journal article" date="2024" name="Front. Bioeng. Biotechnol.">
        <title>Genome-scale model development and genomic sequencing of the oleaginous clade Lipomyces.</title>
        <authorList>
            <person name="Czajka J.J."/>
            <person name="Han Y."/>
            <person name="Kim J."/>
            <person name="Mondo S.J."/>
            <person name="Hofstad B.A."/>
            <person name="Robles A."/>
            <person name="Haridas S."/>
            <person name="Riley R."/>
            <person name="LaButti K."/>
            <person name="Pangilinan J."/>
            <person name="Andreopoulos W."/>
            <person name="Lipzen A."/>
            <person name="Yan J."/>
            <person name="Wang M."/>
            <person name="Ng V."/>
            <person name="Grigoriev I.V."/>
            <person name="Spatafora J.W."/>
            <person name="Magnuson J.K."/>
            <person name="Baker S.E."/>
            <person name="Pomraning K.R."/>
        </authorList>
    </citation>
    <scope>NUCLEOTIDE SEQUENCE [LARGE SCALE GENOMIC DNA]</scope>
    <source>
        <strain evidence="2">CBS 10300</strain>
    </source>
</reference>
<keyword evidence="2" id="KW-1185">Reference proteome</keyword>
<gene>
    <name evidence="1" type="ORF">V1517DRAFT_75294</name>
</gene>
<comment type="caution">
    <text evidence="1">The sequence shown here is derived from an EMBL/GenBank/DDBJ whole genome shotgun (WGS) entry which is preliminary data.</text>
</comment>
<evidence type="ECO:0000313" key="2">
    <source>
        <dbReference type="Proteomes" id="UP001489719"/>
    </source>
</evidence>
<organism evidence="1 2">
    <name type="scientific">Lipomyces orientalis</name>
    <dbReference type="NCBI Taxonomy" id="1233043"/>
    <lineage>
        <taxon>Eukaryota</taxon>
        <taxon>Fungi</taxon>
        <taxon>Dikarya</taxon>
        <taxon>Ascomycota</taxon>
        <taxon>Saccharomycotina</taxon>
        <taxon>Lipomycetes</taxon>
        <taxon>Lipomycetales</taxon>
        <taxon>Lipomycetaceae</taxon>
        <taxon>Lipomyces</taxon>
    </lineage>
</organism>
<proteinExistence type="predicted"/>
<name>A0ACC3TVJ3_9ASCO</name>
<protein>
    <submittedName>
        <fullName evidence="1">Uncharacterized protein</fullName>
    </submittedName>
</protein>
<dbReference type="Proteomes" id="UP001489719">
    <property type="component" value="Unassembled WGS sequence"/>
</dbReference>